<dbReference type="PANTHER" id="PTHR45763:SF63">
    <property type="entry name" value="ALPHA_BETA FOLD FAMILY PROTEIN, PUTATIVE, EXPRESSED-RELATED"/>
    <property type="match status" value="1"/>
</dbReference>
<dbReference type="InterPro" id="IPR029058">
    <property type="entry name" value="AB_hydrolase_fold"/>
</dbReference>
<dbReference type="InterPro" id="IPR000073">
    <property type="entry name" value="AB_hydrolase_1"/>
</dbReference>
<sequence>MMSDSLMGSICCRKATNGIKHNRHSKCALPLEAIFTLVSSHLKAPDLEKMAPKLVFVLPIVLLGWAFQAILQPPPTKLCGSPGGPPLTSPRIKLRDGRYLAYREDGVQKDKARYKIITIHAFDSTKDIPLPVSKVLVEELGIYLLAFDRAGYGESDPNPKRDVKSEALDIEELADQLELGQRFYVLGTSMGGYSVWGCLQYIPHRLAGAALVVPVINYWWPSFPAELSKQAFKKQVVPEQRTLWIAHNVPSLLYLWMTQKWLPSSAAAMHHPEIFSKHDLEVLQKMMTMPRTMENKSRQQGTYESIHRDLLVAFGRWEFDPMNITDPFPQNEGSVHIWQGYEDRLVIVELQRYISKKLPWIKYHEVPEGGHMFMLVDGWTDRILKALLVGEEPSAV</sequence>
<dbReference type="OrthoDB" id="294702at2759"/>
<evidence type="ECO:0000259" key="1">
    <source>
        <dbReference type="Pfam" id="PF12697"/>
    </source>
</evidence>
<gene>
    <name evidence="2" type="ORF">PVAP13_3KG030200</name>
</gene>
<comment type="caution">
    <text evidence="2">The sequence shown here is derived from an EMBL/GenBank/DDBJ whole genome shotgun (WGS) entry which is preliminary data.</text>
</comment>
<reference evidence="2 3" key="1">
    <citation type="submission" date="2020-05" db="EMBL/GenBank/DDBJ databases">
        <title>WGS assembly of Panicum virgatum.</title>
        <authorList>
            <person name="Lovell J.T."/>
            <person name="Jenkins J."/>
            <person name="Shu S."/>
            <person name="Juenger T.E."/>
            <person name="Schmutz J."/>
        </authorList>
    </citation>
    <scope>NUCLEOTIDE SEQUENCE [LARGE SCALE GENOMIC DNA]</scope>
    <source>
        <strain evidence="3">cv. AP13</strain>
    </source>
</reference>
<dbReference type="SUPFAM" id="SSF53474">
    <property type="entry name" value="alpha/beta-Hydrolases"/>
    <property type="match status" value="1"/>
</dbReference>
<proteinExistence type="predicted"/>
<dbReference type="EMBL" id="CM029041">
    <property type="protein sequence ID" value="KAG2623025.1"/>
    <property type="molecule type" value="Genomic_DNA"/>
</dbReference>
<keyword evidence="3" id="KW-1185">Reference proteome</keyword>
<dbReference type="Gene3D" id="3.40.50.1820">
    <property type="entry name" value="alpha/beta hydrolase"/>
    <property type="match status" value="1"/>
</dbReference>
<evidence type="ECO:0000313" key="2">
    <source>
        <dbReference type="EMBL" id="KAG2623025.1"/>
    </source>
</evidence>
<accession>A0A8T0UM03</accession>
<evidence type="ECO:0000313" key="3">
    <source>
        <dbReference type="Proteomes" id="UP000823388"/>
    </source>
</evidence>
<dbReference type="Pfam" id="PF12697">
    <property type="entry name" value="Abhydrolase_6"/>
    <property type="match status" value="1"/>
</dbReference>
<protein>
    <recommendedName>
        <fullName evidence="1">AB hydrolase-1 domain-containing protein</fullName>
    </recommendedName>
</protein>
<dbReference type="FunFam" id="3.40.50.1820:FF:000270">
    <property type="entry name" value="Alpha/beta-Hydrolases superfamily protein"/>
    <property type="match status" value="1"/>
</dbReference>
<organism evidence="2 3">
    <name type="scientific">Panicum virgatum</name>
    <name type="common">Blackwell switchgrass</name>
    <dbReference type="NCBI Taxonomy" id="38727"/>
    <lineage>
        <taxon>Eukaryota</taxon>
        <taxon>Viridiplantae</taxon>
        <taxon>Streptophyta</taxon>
        <taxon>Embryophyta</taxon>
        <taxon>Tracheophyta</taxon>
        <taxon>Spermatophyta</taxon>
        <taxon>Magnoliopsida</taxon>
        <taxon>Liliopsida</taxon>
        <taxon>Poales</taxon>
        <taxon>Poaceae</taxon>
        <taxon>PACMAD clade</taxon>
        <taxon>Panicoideae</taxon>
        <taxon>Panicodae</taxon>
        <taxon>Paniceae</taxon>
        <taxon>Panicinae</taxon>
        <taxon>Panicum</taxon>
        <taxon>Panicum sect. Hiantes</taxon>
    </lineage>
</organism>
<dbReference type="Proteomes" id="UP000823388">
    <property type="component" value="Chromosome 3K"/>
</dbReference>
<dbReference type="AlphaFoldDB" id="A0A8T0UM03"/>
<dbReference type="PANTHER" id="PTHR45763">
    <property type="entry name" value="HYDROLASE, ALPHA/BETA FOLD FAMILY PROTEIN, EXPRESSED-RELATED"/>
    <property type="match status" value="1"/>
</dbReference>
<name>A0A8T0UM03_PANVG</name>
<feature type="domain" description="AB hydrolase-1" evidence="1">
    <location>
        <begin position="142"/>
        <end position="375"/>
    </location>
</feature>